<evidence type="ECO:0000259" key="13">
    <source>
        <dbReference type="PROSITE" id="PS52035"/>
    </source>
</evidence>
<dbReference type="GeneID" id="102800797"/>
<keyword evidence="6 12" id="KW-0732">Signal</keyword>
<dbReference type="Pfam" id="PF02244">
    <property type="entry name" value="Propep_M14"/>
    <property type="match status" value="1"/>
</dbReference>
<dbReference type="Proteomes" id="UP000694865">
    <property type="component" value="Unplaced"/>
</dbReference>
<evidence type="ECO:0000256" key="7">
    <source>
        <dbReference type="ARBA" id="ARBA00022801"/>
    </source>
</evidence>
<dbReference type="PRINTS" id="PR00765">
    <property type="entry name" value="CRBOXYPTASEA"/>
</dbReference>
<evidence type="ECO:0000256" key="8">
    <source>
        <dbReference type="ARBA" id="ARBA00022833"/>
    </source>
</evidence>
<proteinExistence type="inferred from homology"/>
<feature type="signal peptide" evidence="12">
    <location>
        <begin position="1"/>
        <end position="15"/>
    </location>
</feature>
<dbReference type="SUPFAM" id="SSF53187">
    <property type="entry name" value="Zn-dependent exopeptidases"/>
    <property type="match status" value="1"/>
</dbReference>
<gene>
    <name evidence="15" type="primary">LOC102800797</name>
</gene>
<keyword evidence="3" id="KW-0121">Carboxypeptidase</keyword>
<dbReference type="Gene3D" id="3.40.630.10">
    <property type="entry name" value="Zn peptidases"/>
    <property type="match status" value="1"/>
</dbReference>
<feature type="domain" description="Peptidase M14" evidence="13">
    <location>
        <begin position="118"/>
        <end position="410"/>
    </location>
</feature>
<keyword evidence="7" id="KW-0378">Hydrolase</keyword>
<evidence type="ECO:0000313" key="15">
    <source>
        <dbReference type="RefSeq" id="XP_006812372.1"/>
    </source>
</evidence>
<comment type="similarity">
    <text evidence="2 11">Belongs to the peptidase M14 family.</text>
</comment>
<dbReference type="InterPro" id="IPR036990">
    <property type="entry name" value="M14A-like_propep"/>
</dbReference>
<dbReference type="PANTHER" id="PTHR11705:SF91">
    <property type="entry name" value="FI01817P-RELATED"/>
    <property type="match status" value="1"/>
</dbReference>
<evidence type="ECO:0000256" key="5">
    <source>
        <dbReference type="ARBA" id="ARBA00022723"/>
    </source>
</evidence>
<keyword evidence="9" id="KW-0482">Metalloprotease</keyword>
<dbReference type="PANTHER" id="PTHR11705">
    <property type="entry name" value="PROTEASE FAMILY M14 CARBOXYPEPTIDASE A,B"/>
    <property type="match status" value="1"/>
</dbReference>
<keyword evidence="4" id="KW-0645">Protease</keyword>
<comment type="cofactor">
    <cofactor evidence="1">
        <name>Zn(2+)</name>
        <dbReference type="ChEBI" id="CHEBI:29105"/>
    </cofactor>
</comment>
<keyword evidence="8" id="KW-0862">Zinc</keyword>
<keyword evidence="10" id="KW-1015">Disulfide bond</keyword>
<protein>
    <submittedName>
        <fullName evidence="15">Carboxypeptidase A2-like</fullName>
    </submittedName>
</protein>
<dbReference type="SMART" id="SM00631">
    <property type="entry name" value="Zn_pept"/>
    <property type="match status" value="1"/>
</dbReference>
<evidence type="ECO:0000256" key="2">
    <source>
        <dbReference type="ARBA" id="ARBA00005988"/>
    </source>
</evidence>
<evidence type="ECO:0000256" key="12">
    <source>
        <dbReference type="SAM" id="SignalP"/>
    </source>
</evidence>
<name>A0ABM0LX81_SACKO</name>
<evidence type="ECO:0000256" key="1">
    <source>
        <dbReference type="ARBA" id="ARBA00001947"/>
    </source>
</evidence>
<evidence type="ECO:0000256" key="9">
    <source>
        <dbReference type="ARBA" id="ARBA00023049"/>
    </source>
</evidence>
<keyword evidence="5" id="KW-0479">Metal-binding</keyword>
<feature type="active site" description="Proton donor/acceptor" evidence="11">
    <location>
        <position position="379"/>
    </location>
</feature>
<keyword evidence="14" id="KW-1185">Reference proteome</keyword>
<evidence type="ECO:0000256" key="6">
    <source>
        <dbReference type="ARBA" id="ARBA00022729"/>
    </source>
</evidence>
<evidence type="ECO:0000256" key="10">
    <source>
        <dbReference type="ARBA" id="ARBA00023157"/>
    </source>
</evidence>
<evidence type="ECO:0000256" key="3">
    <source>
        <dbReference type="ARBA" id="ARBA00022645"/>
    </source>
</evidence>
<evidence type="ECO:0000313" key="14">
    <source>
        <dbReference type="Proteomes" id="UP000694865"/>
    </source>
</evidence>
<dbReference type="Pfam" id="PF00246">
    <property type="entry name" value="Peptidase_M14"/>
    <property type="match status" value="1"/>
</dbReference>
<dbReference type="InterPro" id="IPR000834">
    <property type="entry name" value="Peptidase_M14"/>
</dbReference>
<dbReference type="Gene3D" id="3.30.70.340">
    <property type="entry name" value="Metallocarboxypeptidase-like"/>
    <property type="match status" value="1"/>
</dbReference>
<reference evidence="15" key="1">
    <citation type="submission" date="2025-08" db="UniProtKB">
        <authorList>
            <consortium name="RefSeq"/>
        </authorList>
    </citation>
    <scope>IDENTIFICATION</scope>
    <source>
        <tissue evidence="15">Testes</tissue>
    </source>
</reference>
<dbReference type="SUPFAM" id="SSF54897">
    <property type="entry name" value="Protease propeptides/inhibitors"/>
    <property type="match status" value="1"/>
</dbReference>
<evidence type="ECO:0000256" key="11">
    <source>
        <dbReference type="PROSITE-ProRule" id="PRU01379"/>
    </source>
</evidence>
<dbReference type="RefSeq" id="XP_006812372.1">
    <property type="nucleotide sequence ID" value="XM_006812309.1"/>
</dbReference>
<dbReference type="PROSITE" id="PS52035">
    <property type="entry name" value="PEPTIDASE_M14"/>
    <property type="match status" value="1"/>
</dbReference>
<feature type="chain" id="PRO_5047158208" evidence="12">
    <location>
        <begin position="16"/>
        <end position="424"/>
    </location>
</feature>
<organism evidence="14 15">
    <name type="scientific">Saccoglossus kowalevskii</name>
    <name type="common">Acorn worm</name>
    <dbReference type="NCBI Taxonomy" id="10224"/>
    <lineage>
        <taxon>Eukaryota</taxon>
        <taxon>Metazoa</taxon>
        <taxon>Hemichordata</taxon>
        <taxon>Enteropneusta</taxon>
        <taxon>Harrimaniidae</taxon>
        <taxon>Saccoglossus</taxon>
    </lineage>
</organism>
<accession>A0ABM0LX81</accession>
<sequence>MKFAAVLLLVAYAAAYVRYDGYQVIRVIPKNVNELELLMQIHNDNLDKLSFWKEPRMVGRFVDIMTTPDFADDLKSLILMNGMEFTINVENIQDQIDQEREAMSSRPGIDVEGFNYEIYHTYDEINQWVDEFVATYPTISSVFTIGSSYEGRPLRGVKIGTSTATVSSLFLEGGIHAREWISPATMLYMTQLFADGYGVDQKTTELVDKLNWYMLPVLNADGYAHTHDVNGDRMWRKTRSPNDGSTCIGTDGNRNFDYMWGGEGSSGIPCASTYRGSHPHSEIEIDSVTKFILQDPSFKAFVDFHSYGQIWMCPWGYTFDSTEHLEYQNTSNKRCVEALTAVHGTEYVYGQSATMYLTSGGSEDWGYGSAGIVLTHVVELRGDSFILPAEEIIPSGEETFAAIRALGDTVLESETLPEANIRMT</sequence>
<evidence type="ECO:0000256" key="4">
    <source>
        <dbReference type="ARBA" id="ARBA00022670"/>
    </source>
</evidence>
<dbReference type="CDD" id="cd03860">
    <property type="entry name" value="M14_CP_A-B_like"/>
    <property type="match status" value="1"/>
</dbReference>
<dbReference type="InterPro" id="IPR003146">
    <property type="entry name" value="M14A_act_pep"/>
</dbReference>